<evidence type="ECO:0000256" key="8">
    <source>
        <dbReference type="ARBA" id="ARBA00023002"/>
    </source>
</evidence>
<comment type="catalytic activity">
    <reaction evidence="12">
        <text>2,5-diamino-6-(1-D-ribitylamino)pyrimidin-4(3H)-one 5'-phosphate + NADP(+) = 2,5-diamino-6-(1-D-ribosylamino)pyrimidin-4(3H)-one 5'-phosphate + NADPH + H(+)</text>
        <dbReference type="Rhea" id="RHEA:27278"/>
        <dbReference type="ChEBI" id="CHEBI:15378"/>
        <dbReference type="ChEBI" id="CHEBI:57783"/>
        <dbReference type="ChEBI" id="CHEBI:58349"/>
        <dbReference type="ChEBI" id="CHEBI:58890"/>
        <dbReference type="ChEBI" id="CHEBI:59545"/>
        <dbReference type="EC" id="1.1.1.302"/>
    </reaction>
</comment>
<evidence type="ECO:0000259" key="13">
    <source>
        <dbReference type="Pfam" id="PF01872"/>
    </source>
</evidence>
<dbReference type="EMBL" id="CP119936">
    <property type="protein sequence ID" value="WFD03142.1"/>
    <property type="molecule type" value="Genomic_DNA"/>
</dbReference>
<dbReference type="SUPFAM" id="SSF53597">
    <property type="entry name" value="Dihydrofolate reductase-like"/>
    <property type="match status" value="1"/>
</dbReference>
<accession>A0AAF0E0W6</accession>
<evidence type="ECO:0000313" key="15">
    <source>
        <dbReference type="Proteomes" id="UP001214603"/>
    </source>
</evidence>
<evidence type="ECO:0000313" key="14">
    <source>
        <dbReference type="EMBL" id="WFD03142.1"/>
    </source>
</evidence>
<evidence type="ECO:0000256" key="11">
    <source>
        <dbReference type="ARBA" id="ARBA00047550"/>
    </source>
</evidence>
<dbReference type="Proteomes" id="UP001214603">
    <property type="component" value="Chromosome 3"/>
</dbReference>
<dbReference type="PANTHER" id="PTHR38011:SF7">
    <property type="entry name" value="2,5-DIAMINO-6-RIBOSYLAMINO-4(3H)-PYRIMIDINONE 5'-PHOSPHATE REDUCTASE"/>
    <property type="match status" value="1"/>
</dbReference>
<comment type="pathway">
    <text evidence="2">Cofactor biosynthesis; riboflavin biosynthesis.</text>
</comment>
<keyword evidence="15" id="KW-1185">Reference proteome</keyword>
<name>A0AAF0E0W6_9BASI</name>
<dbReference type="InterPro" id="IPR002734">
    <property type="entry name" value="RibDG_C"/>
</dbReference>
<dbReference type="GO" id="GO:0009231">
    <property type="term" value="P:riboflavin biosynthetic process"/>
    <property type="evidence" value="ECO:0007669"/>
    <property type="project" value="UniProtKB-KW"/>
</dbReference>
<dbReference type="GO" id="GO:0008703">
    <property type="term" value="F:5-amino-6-(5-phosphoribosylamino)uracil reductase activity"/>
    <property type="evidence" value="ECO:0007669"/>
    <property type="project" value="InterPro"/>
</dbReference>
<keyword evidence="6" id="KW-0686">Riboflavin biosynthesis</keyword>
<evidence type="ECO:0000256" key="1">
    <source>
        <dbReference type="ARBA" id="ARBA00003555"/>
    </source>
</evidence>
<evidence type="ECO:0000256" key="2">
    <source>
        <dbReference type="ARBA" id="ARBA00005104"/>
    </source>
</evidence>
<evidence type="ECO:0000256" key="9">
    <source>
        <dbReference type="ARBA" id="ARBA00030073"/>
    </source>
</evidence>
<evidence type="ECO:0000256" key="3">
    <source>
        <dbReference type="ARBA" id="ARBA00009723"/>
    </source>
</evidence>
<feature type="domain" description="Bacterial bifunctional deaminase-reductase C-terminal" evidence="13">
    <location>
        <begin position="24"/>
        <end position="223"/>
    </location>
</feature>
<comment type="similarity">
    <text evidence="3">Belongs to the HTP reductase family.</text>
</comment>
<comment type="catalytic activity">
    <reaction evidence="11">
        <text>2,5-diamino-6-(1-D-ribitylamino)pyrimidin-4(3H)-one 5'-phosphate + NAD(+) = 2,5-diamino-6-(1-D-ribosylamino)pyrimidin-4(3H)-one 5'-phosphate + NADH + H(+)</text>
        <dbReference type="Rhea" id="RHEA:27274"/>
        <dbReference type="ChEBI" id="CHEBI:15378"/>
        <dbReference type="ChEBI" id="CHEBI:57540"/>
        <dbReference type="ChEBI" id="CHEBI:57945"/>
        <dbReference type="ChEBI" id="CHEBI:58890"/>
        <dbReference type="ChEBI" id="CHEBI:59545"/>
        <dbReference type="EC" id="1.1.1.302"/>
    </reaction>
</comment>
<reference evidence="14" key="1">
    <citation type="submission" date="2023-03" db="EMBL/GenBank/DDBJ databases">
        <title>Mating type loci evolution in Malassezia.</title>
        <authorList>
            <person name="Coelho M.A."/>
        </authorList>
    </citation>
    <scope>NUCLEOTIDE SEQUENCE</scope>
    <source>
        <strain evidence="14">CBS 7876</strain>
    </source>
</reference>
<evidence type="ECO:0000256" key="5">
    <source>
        <dbReference type="ARBA" id="ARBA00015035"/>
    </source>
</evidence>
<organism evidence="14 15">
    <name type="scientific">Malassezia obtusa</name>
    <dbReference type="NCBI Taxonomy" id="76774"/>
    <lineage>
        <taxon>Eukaryota</taxon>
        <taxon>Fungi</taxon>
        <taxon>Dikarya</taxon>
        <taxon>Basidiomycota</taxon>
        <taxon>Ustilaginomycotina</taxon>
        <taxon>Malasseziomycetes</taxon>
        <taxon>Malasseziales</taxon>
        <taxon>Malasseziaceae</taxon>
        <taxon>Malassezia</taxon>
    </lineage>
</organism>
<dbReference type="InterPro" id="IPR050765">
    <property type="entry name" value="Riboflavin_Biosynth_HTPR"/>
</dbReference>
<comment type="function">
    <text evidence="1">Catalyzes an early step in riboflavin biosynthesis, the NADPH-dependent reduction of the ribose side chain of 2,5-diamino-6-ribosylamino-4(3H)-pyrimidinone 5'-phosphate, yielding 2,5-diamino-6-ribitylamino-4(3H)-pyrimidinone 5'-phosphate.</text>
</comment>
<evidence type="ECO:0000256" key="4">
    <source>
        <dbReference type="ARBA" id="ARBA00012851"/>
    </source>
</evidence>
<dbReference type="Pfam" id="PF01872">
    <property type="entry name" value="RibD_C"/>
    <property type="match status" value="1"/>
</dbReference>
<protein>
    <recommendedName>
        <fullName evidence="5">2,5-diamino-6-ribosylamino-4(3H)-pyrimidinone 5'-phosphate reductase</fullName>
        <ecNumber evidence="4">1.1.1.302</ecNumber>
    </recommendedName>
    <alternativeName>
        <fullName evidence="10">2,5-diamino-6-(5-phospho-D-ribosylamino)pyrimidin-4(3H)-one reductase</fullName>
    </alternativeName>
    <alternativeName>
        <fullName evidence="9">2,5-diamino-6-ribitylamino-4(3H)-pyrimidinone 5'-phosphate synthase</fullName>
    </alternativeName>
</protein>
<sequence length="253" mass="27049">MTGAPAQPIDRFLGAYTPTAGHYWLTLTFAQSSDGKIAGAHRKQVRISGDASMEMTHRLRALHDAILVGIGTVLNDDPQLNVRLPDAPPHTPRPVILDDELLTPLSSRLLQNAANGTGRAPLILAACPVHAADIAEWHRRRESLTHAGAEVVLIETEGRRQLAWSAIRTKLREMHLFSVMVEGGATVIDSLLAANAKQPGMIQAALITVAPTPIGEEGTGYTTALPLDGGEASGLRYCDALELTPDRVVALKS</sequence>
<gene>
    <name evidence="14" type="ORF">MOBT1_001831</name>
</gene>
<evidence type="ECO:0000256" key="6">
    <source>
        <dbReference type="ARBA" id="ARBA00022619"/>
    </source>
</evidence>
<evidence type="ECO:0000256" key="12">
    <source>
        <dbReference type="ARBA" id="ARBA00049020"/>
    </source>
</evidence>
<dbReference type="AlphaFoldDB" id="A0AAF0E0W6"/>
<dbReference type="PANTHER" id="PTHR38011">
    <property type="entry name" value="DIHYDROFOLATE REDUCTASE FAMILY PROTEIN (AFU_ORTHOLOGUE AFUA_8G06820)"/>
    <property type="match status" value="1"/>
</dbReference>
<keyword evidence="8" id="KW-0560">Oxidoreductase</keyword>
<dbReference type="InterPro" id="IPR024072">
    <property type="entry name" value="DHFR-like_dom_sf"/>
</dbReference>
<evidence type="ECO:0000256" key="10">
    <source>
        <dbReference type="ARBA" id="ARBA00031630"/>
    </source>
</evidence>
<proteinExistence type="inferred from homology"/>
<dbReference type="EC" id="1.1.1.302" evidence="4"/>
<dbReference type="Gene3D" id="3.40.430.10">
    <property type="entry name" value="Dihydrofolate Reductase, subunit A"/>
    <property type="match status" value="1"/>
</dbReference>
<keyword evidence="7" id="KW-0521">NADP</keyword>
<evidence type="ECO:0000256" key="7">
    <source>
        <dbReference type="ARBA" id="ARBA00022857"/>
    </source>
</evidence>